<dbReference type="OrthoDB" id="266138at2759"/>
<comment type="similarity">
    <text evidence="3">Belongs to the ANP32 family.</text>
</comment>
<reference evidence="6 7" key="1">
    <citation type="journal article" date="2014" name="Genome Announc.">
        <title>Trypanosoma cruzi Clone Dm28c Draft Genome Sequence.</title>
        <authorList>
            <person name="Grisard E.C."/>
            <person name="Teixeira S.M."/>
            <person name="de Almeida L.G."/>
            <person name="Stoco P.H."/>
            <person name="Gerber A.L."/>
            <person name="Talavera-Lopez C."/>
            <person name="Lima O.C."/>
            <person name="Andersson B."/>
            <person name="de Vasconcelos A.T."/>
        </authorList>
    </citation>
    <scope>NUCLEOTIDE SEQUENCE [LARGE SCALE GENOMIC DNA]</scope>
    <source>
        <strain evidence="6 7">Dm28c</strain>
    </source>
</reference>
<evidence type="ECO:0000313" key="7">
    <source>
        <dbReference type="Proteomes" id="UP000017861"/>
    </source>
</evidence>
<dbReference type="Gene3D" id="3.80.10.10">
    <property type="entry name" value="Ribonuclease Inhibitor"/>
    <property type="match status" value="1"/>
</dbReference>
<dbReference type="Proteomes" id="UP000017861">
    <property type="component" value="Unassembled WGS sequence"/>
</dbReference>
<dbReference type="PANTHER" id="PTHR11375:SF0">
    <property type="entry name" value="ACIDIC LEUCINE-RICH NUCLEAR PHOSPHOPROTEIN 32 FAMILY MEMBER A"/>
    <property type="match status" value="1"/>
</dbReference>
<dbReference type="EMBL" id="AYLP01000133">
    <property type="protein sequence ID" value="ESS63308.1"/>
    <property type="molecule type" value="Genomic_DNA"/>
</dbReference>
<dbReference type="VEuPathDB" id="TriTrypDB:TCDM_08913"/>
<keyword evidence="5" id="KW-1133">Transmembrane helix</keyword>
<proteinExistence type="inferred from homology"/>
<feature type="compositionally biased region" description="Basic and acidic residues" evidence="4">
    <location>
        <begin position="239"/>
        <end position="250"/>
    </location>
</feature>
<feature type="region of interest" description="Disordered" evidence="4">
    <location>
        <begin position="200"/>
        <end position="270"/>
    </location>
</feature>
<evidence type="ECO:0000313" key="6">
    <source>
        <dbReference type="EMBL" id="ESS63308.1"/>
    </source>
</evidence>
<feature type="compositionally biased region" description="Acidic residues" evidence="4">
    <location>
        <begin position="203"/>
        <end position="238"/>
    </location>
</feature>
<dbReference type="GO" id="GO:0005634">
    <property type="term" value="C:nucleus"/>
    <property type="evidence" value="ECO:0007669"/>
    <property type="project" value="TreeGrafter"/>
</dbReference>
<dbReference type="InterPro" id="IPR045081">
    <property type="entry name" value="AN32"/>
</dbReference>
<evidence type="ECO:0008006" key="8">
    <source>
        <dbReference type="Google" id="ProtNLM"/>
    </source>
</evidence>
<evidence type="ECO:0000256" key="4">
    <source>
        <dbReference type="SAM" id="MobiDB-lite"/>
    </source>
</evidence>
<evidence type="ECO:0000256" key="3">
    <source>
        <dbReference type="ARBA" id="ARBA00025777"/>
    </source>
</evidence>
<sequence>MCFTPVEMDIPLKLSPSFGLFFLLLDVVFVAVWGGVQAAKKGIFSVMEILKKTALFRIEQQTKDTPPGEVTNISLSDVPLLPERLKCFSALTHLTLVSMKPRINTLQAISLASFPSLRMLDVSDNSVTVAEDIPLCPTLRRLFIANNRVRQWAEVERLAASFPGLEVIDATDNEVDDASRFNDFFELFPNLVALDSKNRDGEEVVVADSDESSSSLDDSEDDSEDSLISEEEEEEEGETEKKNENKRPRACEGLGGDADNAAPKKVSRTQ</sequence>
<accession>V5BFS2</accession>
<dbReference type="PANTHER" id="PTHR11375">
    <property type="entry name" value="ACIDIC LEUCINE-RICH NUCLEAR PHOSPHOPROTEIN 32"/>
    <property type="match status" value="1"/>
</dbReference>
<dbReference type="SUPFAM" id="SSF52058">
    <property type="entry name" value="L domain-like"/>
    <property type="match status" value="1"/>
</dbReference>
<organism evidence="6 7">
    <name type="scientific">Trypanosoma cruzi Dm28c</name>
    <dbReference type="NCBI Taxonomy" id="1416333"/>
    <lineage>
        <taxon>Eukaryota</taxon>
        <taxon>Discoba</taxon>
        <taxon>Euglenozoa</taxon>
        <taxon>Kinetoplastea</taxon>
        <taxon>Metakinetoplastina</taxon>
        <taxon>Trypanosomatida</taxon>
        <taxon>Trypanosomatidae</taxon>
        <taxon>Trypanosoma</taxon>
        <taxon>Schizotrypanum</taxon>
    </lineage>
</organism>
<protein>
    <recommendedName>
        <fullName evidence="8">U2A'/phosphoprotein 32 family A C-terminal domain-containing protein</fullName>
    </recommendedName>
</protein>
<keyword evidence="2" id="KW-0677">Repeat</keyword>
<evidence type="ECO:0000256" key="1">
    <source>
        <dbReference type="ARBA" id="ARBA00022614"/>
    </source>
</evidence>
<keyword evidence="1" id="KW-0433">Leucine-rich repeat</keyword>
<comment type="caution">
    <text evidence="6">The sequence shown here is derived from an EMBL/GenBank/DDBJ whole genome shotgun (WGS) entry which is preliminary data.</text>
</comment>
<dbReference type="AlphaFoldDB" id="V5BFS2"/>
<gene>
    <name evidence="6" type="ORF">TCDM_08913</name>
</gene>
<evidence type="ECO:0000256" key="5">
    <source>
        <dbReference type="SAM" id="Phobius"/>
    </source>
</evidence>
<feature type="transmembrane region" description="Helical" evidence="5">
    <location>
        <begin position="18"/>
        <end position="36"/>
    </location>
</feature>
<name>V5BFS2_TRYCR</name>
<evidence type="ECO:0000256" key="2">
    <source>
        <dbReference type="ARBA" id="ARBA00022737"/>
    </source>
</evidence>
<keyword evidence="5" id="KW-0472">Membrane</keyword>
<dbReference type="GO" id="GO:0042393">
    <property type="term" value="F:histone binding"/>
    <property type="evidence" value="ECO:0007669"/>
    <property type="project" value="TreeGrafter"/>
</dbReference>
<dbReference type="InterPro" id="IPR032675">
    <property type="entry name" value="LRR_dom_sf"/>
</dbReference>
<keyword evidence="5" id="KW-0812">Transmembrane</keyword>